<dbReference type="Proteomes" id="UP000887579">
    <property type="component" value="Unplaced"/>
</dbReference>
<organism evidence="1 2">
    <name type="scientific">Panagrolaimus sp. ES5</name>
    <dbReference type="NCBI Taxonomy" id="591445"/>
    <lineage>
        <taxon>Eukaryota</taxon>
        <taxon>Metazoa</taxon>
        <taxon>Ecdysozoa</taxon>
        <taxon>Nematoda</taxon>
        <taxon>Chromadorea</taxon>
        <taxon>Rhabditida</taxon>
        <taxon>Tylenchina</taxon>
        <taxon>Panagrolaimomorpha</taxon>
        <taxon>Panagrolaimoidea</taxon>
        <taxon>Panagrolaimidae</taxon>
        <taxon>Panagrolaimus</taxon>
    </lineage>
</organism>
<protein>
    <submittedName>
        <fullName evidence="2">Uncharacterized protein</fullName>
    </submittedName>
</protein>
<accession>A0AC34FGU1</accession>
<name>A0AC34FGU1_9BILA</name>
<sequence>MFSSTLKQLPNLIRPSFKRFSGKIMSSKLDGINDCEIDSSGKFKYIQIKVKDRDSGDHKLIVRGYSHCGFHSDIMDEVKEKETGNFQFTCPGGGRIEVNQAEKSIFVYGYSQSYGQPDHSKAVEIIKKKYPGWNVTFSNDEASKPKPEYNRTYENGKVHVTSINPGTDEHSVYRLVPVKDFKSTKGLRFFPLPEEAVEGLKGAIVNCQRPAKQLQHEADQMTEKLNQRRFPASPKEVQAARREILGKIRVKENEDESLPLEVFGKKIQNAHDKYIQKEIQKKLKKTRYNWKALDFENSEEAAAFSMSRLAPYFAEVKKVLSEFDRNGFKPEKFDRNGFKPESILDYGGGCGSAFWAVRDQWGDDFQEYCFIDTNDLITKFAMDIMRGSNSSESGLISKKLYFRRALPKGVRYLYFSDVEDAFAALIQARNFILTNGVKLDTQILQQILEKNNLMSEEMSAIIYDKQSSYSEKYCLIREKLSDPNALPTFIETGHVYAPCPHDQGCPKIEMPKGKKSCNFFARWSEIRADGKTMSRKRDGTGITAFSYVILEKGHRNVGISPGRLLDKKKANNCVTCTVCTPFDGLQRFPVSKRAGPIYKLAKGAESGQLFPLEGKIIQSENDYHFIREMIRDELDK</sequence>
<dbReference type="WBParaSite" id="ES5_v2.g16442.t1">
    <property type="protein sequence ID" value="ES5_v2.g16442.t1"/>
    <property type="gene ID" value="ES5_v2.g16442"/>
</dbReference>
<evidence type="ECO:0000313" key="2">
    <source>
        <dbReference type="WBParaSite" id="ES5_v2.g16442.t1"/>
    </source>
</evidence>
<reference evidence="2" key="1">
    <citation type="submission" date="2022-11" db="UniProtKB">
        <authorList>
            <consortium name="WormBaseParasite"/>
        </authorList>
    </citation>
    <scope>IDENTIFICATION</scope>
</reference>
<proteinExistence type="predicted"/>
<evidence type="ECO:0000313" key="1">
    <source>
        <dbReference type="Proteomes" id="UP000887579"/>
    </source>
</evidence>